<feature type="transmembrane region" description="Helical" evidence="1">
    <location>
        <begin position="68"/>
        <end position="88"/>
    </location>
</feature>
<dbReference type="OrthoDB" id="4307239at2"/>
<feature type="transmembrane region" description="Helical" evidence="1">
    <location>
        <begin position="41"/>
        <end position="62"/>
    </location>
</feature>
<keyword evidence="1" id="KW-0472">Membrane</keyword>
<evidence type="ECO:0000313" key="3">
    <source>
        <dbReference type="Proteomes" id="UP000037023"/>
    </source>
</evidence>
<reference evidence="2 3" key="1">
    <citation type="submission" date="2015-06" db="EMBL/GenBank/DDBJ databases">
        <authorList>
            <person name="Hoefler B.C."/>
            <person name="Straight P.D."/>
        </authorList>
    </citation>
    <scope>NUCLEOTIDE SEQUENCE [LARGE SCALE GENOMIC DNA]</scope>
    <source>
        <strain evidence="2 3">NRRL 3427</strain>
    </source>
</reference>
<sequence length="96" mass="10103">MDRHVVVPGALALLFAIGGVAAIRTGWVWPWLRTRVFRTGLYGGGQLLMAAAFAVQAIAPFADDRAVRAGLGVASVLTLLTGLVLLVLGQRPSRGH</sequence>
<evidence type="ECO:0000256" key="1">
    <source>
        <dbReference type="SAM" id="Phobius"/>
    </source>
</evidence>
<dbReference type="RefSeq" id="WP_033201590.1">
    <property type="nucleotide sequence ID" value="NZ_LGUP01000016.1"/>
</dbReference>
<name>A0A0L8LD11_STRVR</name>
<comment type="caution">
    <text evidence="2">The sequence shown here is derived from an EMBL/GenBank/DDBJ whole genome shotgun (WGS) entry which is preliminary data.</text>
</comment>
<dbReference type="PATRIC" id="fig|1938.6.peg.737"/>
<keyword evidence="1" id="KW-0812">Transmembrane</keyword>
<gene>
    <name evidence="2" type="ORF">ADK34_03375</name>
</gene>
<protein>
    <submittedName>
        <fullName evidence="2">Uncharacterized protein</fullName>
    </submittedName>
</protein>
<feature type="transmembrane region" description="Helical" evidence="1">
    <location>
        <begin position="6"/>
        <end position="29"/>
    </location>
</feature>
<organism evidence="2 3">
    <name type="scientific">Streptomyces viridochromogenes</name>
    <dbReference type="NCBI Taxonomy" id="1938"/>
    <lineage>
        <taxon>Bacteria</taxon>
        <taxon>Bacillati</taxon>
        <taxon>Actinomycetota</taxon>
        <taxon>Actinomycetes</taxon>
        <taxon>Kitasatosporales</taxon>
        <taxon>Streptomycetaceae</taxon>
        <taxon>Streptomyces</taxon>
    </lineage>
</organism>
<dbReference type="AlphaFoldDB" id="A0A0L8LD11"/>
<accession>A0A0L8LD11</accession>
<dbReference type="EMBL" id="LGUP01000016">
    <property type="protein sequence ID" value="KOG35994.1"/>
    <property type="molecule type" value="Genomic_DNA"/>
</dbReference>
<evidence type="ECO:0000313" key="2">
    <source>
        <dbReference type="EMBL" id="KOG35994.1"/>
    </source>
</evidence>
<keyword evidence="1" id="KW-1133">Transmembrane helix</keyword>
<proteinExistence type="predicted"/>
<dbReference type="Proteomes" id="UP000037023">
    <property type="component" value="Unassembled WGS sequence"/>
</dbReference>